<accession>A0A4U5N839</accession>
<dbReference type="Proteomes" id="UP000298663">
    <property type="component" value="Unassembled WGS sequence"/>
</dbReference>
<comment type="caution">
    <text evidence="2">The sequence shown here is derived from an EMBL/GenBank/DDBJ whole genome shotgun (WGS) entry which is preliminary data.</text>
</comment>
<evidence type="ECO:0000256" key="1">
    <source>
        <dbReference type="SAM" id="MobiDB-lite"/>
    </source>
</evidence>
<keyword evidence="3" id="KW-1185">Reference proteome</keyword>
<sequence>MDIKTSAQETRQVADMRQKVRSHKAQEKRRARKHVFTAHSQVRTAGTVCNFQTKQTAKQCCAVRSDASTVWSRVTCWPNAARRDAVDATGSTTHLSAVEEGIRTEDPQQAGSELVRIKNHSTACSARSTQHRCVGHSIADIHRGRNSSPEARLEEKIRTFHNYQGENGVAIVRKKVKCLDLKMMDAQGNRFTIDASCKQGEVVQLPPGRVILPIRFGPILLGSKTAVFGRGERIAQRKTEREQGSLVELRDRTQAAHQGKFHKMNPNGGGRHGDKPGSSMNRFHRQKRDPPSRKCSPEKREQGSPKQKRSGGQQEREGAYCPLWPCKRGTWIGCSRCKGSKHHEAVCSQKEPRGHIMHDSE</sequence>
<proteinExistence type="predicted"/>
<feature type="region of interest" description="Disordered" evidence="1">
    <location>
        <begin position="255"/>
        <end position="316"/>
    </location>
</feature>
<feature type="compositionally biased region" description="Basic residues" evidence="1">
    <location>
        <begin position="19"/>
        <end position="31"/>
    </location>
</feature>
<feature type="compositionally biased region" description="Basic and acidic residues" evidence="1">
    <location>
        <begin position="288"/>
        <end position="303"/>
    </location>
</feature>
<gene>
    <name evidence="2" type="ORF">L596_019167</name>
</gene>
<dbReference type="EMBL" id="AZBU02000005">
    <property type="protein sequence ID" value="TKR78352.1"/>
    <property type="molecule type" value="Genomic_DNA"/>
</dbReference>
<feature type="compositionally biased region" description="Polar residues" evidence="1">
    <location>
        <begin position="1"/>
        <end position="11"/>
    </location>
</feature>
<organism evidence="2 3">
    <name type="scientific">Steinernema carpocapsae</name>
    <name type="common">Entomopathogenic nematode</name>
    <dbReference type="NCBI Taxonomy" id="34508"/>
    <lineage>
        <taxon>Eukaryota</taxon>
        <taxon>Metazoa</taxon>
        <taxon>Ecdysozoa</taxon>
        <taxon>Nematoda</taxon>
        <taxon>Chromadorea</taxon>
        <taxon>Rhabditida</taxon>
        <taxon>Tylenchina</taxon>
        <taxon>Panagrolaimomorpha</taxon>
        <taxon>Strongyloidoidea</taxon>
        <taxon>Steinernematidae</taxon>
        <taxon>Steinernema</taxon>
    </lineage>
</organism>
<evidence type="ECO:0000313" key="2">
    <source>
        <dbReference type="EMBL" id="TKR78352.1"/>
    </source>
</evidence>
<reference evidence="2 3" key="2">
    <citation type="journal article" date="2019" name="G3 (Bethesda)">
        <title>Hybrid Assembly of the Genome of the Entomopathogenic Nematode Steinernema carpocapsae Identifies the X-Chromosome.</title>
        <authorList>
            <person name="Serra L."/>
            <person name="Macchietto M."/>
            <person name="Macias-Munoz A."/>
            <person name="McGill C.J."/>
            <person name="Rodriguez I.M."/>
            <person name="Rodriguez B."/>
            <person name="Murad R."/>
            <person name="Mortazavi A."/>
        </authorList>
    </citation>
    <scope>NUCLEOTIDE SEQUENCE [LARGE SCALE GENOMIC DNA]</scope>
    <source>
        <strain evidence="2 3">ALL</strain>
    </source>
</reference>
<protein>
    <submittedName>
        <fullName evidence="2">Uncharacterized protein</fullName>
    </submittedName>
</protein>
<feature type="region of interest" description="Disordered" evidence="1">
    <location>
        <begin position="1"/>
        <end position="31"/>
    </location>
</feature>
<dbReference type="AlphaFoldDB" id="A0A4U5N839"/>
<name>A0A4U5N839_STECR</name>
<reference evidence="2 3" key="1">
    <citation type="journal article" date="2015" name="Genome Biol.">
        <title>Comparative genomics of Steinernema reveals deeply conserved gene regulatory networks.</title>
        <authorList>
            <person name="Dillman A.R."/>
            <person name="Macchietto M."/>
            <person name="Porter C.F."/>
            <person name="Rogers A."/>
            <person name="Williams B."/>
            <person name="Antoshechkin I."/>
            <person name="Lee M.M."/>
            <person name="Goodwin Z."/>
            <person name="Lu X."/>
            <person name="Lewis E.E."/>
            <person name="Goodrich-Blair H."/>
            <person name="Stock S.P."/>
            <person name="Adams B.J."/>
            <person name="Sternberg P.W."/>
            <person name="Mortazavi A."/>
        </authorList>
    </citation>
    <scope>NUCLEOTIDE SEQUENCE [LARGE SCALE GENOMIC DNA]</scope>
    <source>
        <strain evidence="2 3">ALL</strain>
    </source>
</reference>
<evidence type="ECO:0000313" key="3">
    <source>
        <dbReference type="Proteomes" id="UP000298663"/>
    </source>
</evidence>